<keyword evidence="3" id="KW-1185">Reference proteome</keyword>
<dbReference type="OrthoDB" id="2410765at2759"/>
<reference evidence="2" key="1">
    <citation type="submission" date="2020-12" db="EMBL/GenBank/DDBJ databases">
        <title>Metabolic potential, ecology and presence of endohyphal bacteria is reflected in genomic diversity of Mucoromycotina.</title>
        <authorList>
            <person name="Muszewska A."/>
            <person name="Okrasinska A."/>
            <person name="Steczkiewicz K."/>
            <person name="Drgas O."/>
            <person name="Orlowska M."/>
            <person name="Perlinska-Lenart U."/>
            <person name="Aleksandrzak-Piekarczyk T."/>
            <person name="Szatraj K."/>
            <person name="Zielenkiewicz U."/>
            <person name="Pilsyk S."/>
            <person name="Malc E."/>
            <person name="Mieczkowski P."/>
            <person name="Kruszewska J.S."/>
            <person name="Biernat P."/>
            <person name="Pawlowska J."/>
        </authorList>
    </citation>
    <scope>NUCLEOTIDE SEQUENCE</scope>
    <source>
        <strain evidence="2">WA0000067209</strain>
    </source>
</reference>
<feature type="region of interest" description="Disordered" evidence="1">
    <location>
        <begin position="186"/>
        <end position="228"/>
    </location>
</feature>
<evidence type="ECO:0000256" key="1">
    <source>
        <dbReference type="SAM" id="MobiDB-lite"/>
    </source>
</evidence>
<protein>
    <submittedName>
        <fullName evidence="2">Uncharacterized protein</fullName>
    </submittedName>
</protein>
<organism evidence="2 3">
    <name type="scientific">Mortierella isabellina</name>
    <name type="common">Filamentous fungus</name>
    <name type="synonym">Umbelopsis isabellina</name>
    <dbReference type="NCBI Taxonomy" id="91625"/>
    <lineage>
        <taxon>Eukaryota</taxon>
        <taxon>Fungi</taxon>
        <taxon>Fungi incertae sedis</taxon>
        <taxon>Mucoromycota</taxon>
        <taxon>Mucoromycotina</taxon>
        <taxon>Umbelopsidomycetes</taxon>
        <taxon>Umbelopsidales</taxon>
        <taxon>Umbelopsidaceae</taxon>
        <taxon>Umbelopsis</taxon>
    </lineage>
</organism>
<evidence type="ECO:0000313" key="3">
    <source>
        <dbReference type="Proteomes" id="UP000654370"/>
    </source>
</evidence>
<gene>
    <name evidence="2" type="ORF">INT43_003697</name>
</gene>
<dbReference type="EMBL" id="JAEPQZ010000006">
    <property type="protein sequence ID" value="KAG2179911.1"/>
    <property type="molecule type" value="Genomic_DNA"/>
</dbReference>
<evidence type="ECO:0000313" key="2">
    <source>
        <dbReference type="EMBL" id="KAG2179911.1"/>
    </source>
</evidence>
<accession>A0A8H7PVD4</accession>
<dbReference type="Proteomes" id="UP000654370">
    <property type="component" value="Unassembled WGS sequence"/>
</dbReference>
<feature type="compositionally biased region" description="Low complexity" evidence="1">
    <location>
        <begin position="274"/>
        <end position="285"/>
    </location>
</feature>
<feature type="region of interest" description="Disordered" evidence="1">
    <location>
        <begin position="1"/>
        <end position="53"/>
    </location>
</feature>
<comment type="caution">
    <text evidence="2">The sequence shown here is derived from an EMBL/GenBank/DDBJ whole genome shotgun (WGS) entry which is preliminary data.</text>
</comment>
<sequence>MATMQPVEQTLYRQVSDSSSTGRPRRSPSCSTVSSGSTASLATPTNWKPEPPTMKEKQLSLEHMMIAQQTHQQQQQFLQQQAQMQMYINTSIAYAQQQFSMQQQEHLANSWKTPPSYPPVAKVQRAKTIDKHIKATVLQSEVPQYQEYRRPRHKPKVIPSPASVFAKSRLMSEANDDDDKPLAFIQERSNRKVQPPMNQGPGPRRPIAPAHDTPTCTVKAGQKPHRRSPLAECITAGPVLPDAVPDDNDDIDDILDMYQDFTLGGETDNQSVTSAGSESSKSFFSWLKGSSGHSKVKPAKRVYA</sequence>
<proteinExistence type="predicted"/>
<feature type="compositionally biased region" description="Low complexity" evidence="1">
    <location>
        <begin position="16"/>
        <end position="40"/>
    </location>
</feature>
<feature type="compositionally biased region" description="Basic residues" evidence="1">
    <location>
        <begin position="294"/>
        <end position="304"/>
    </location>
</feature>
<feature type="compositionally biased region" description="Polar residues" evidence="1">
    <location>
        <begin position="1"/>
        <end position="15"/>
    </location>
</feature>
<dbReference type="AlphaFoldDB" id="A0A8H7PVD4"/>
<name>A0A8H7PVD4_MORIS</name>
<feature type="region of interest" description="Disordered" evidence="1">
    <location>
        <begin position="265"/>
        <end position="304"/>
    </location>
</feature>